<gene>
    <name evidence="1" type="ORF">WKI68_02220</name>
</gene>
<protein>
    <submittedName>
        <fullName evidence="1">Uncharacterized protein</fullName>
    </submittedName>
</protein>
<keyword evidence="2" id="KW-1185">Reference proteome</keyword>
<name>A0ABU8U003_9ACTN</name>
<sequence length="96" mass="10581">MRCFRSLVVLNTTVTNTSGAGHLTVFPAPNALWQYQNKTHTRPVPPNSSNLNWTAGKTVPNLVQASTGVNGIVDFWNRSGNNVDLVIDIFGVYDRH</sequence>
<comment type="caution">
    <text evidence="1">The sequence shown here is derived from an EMBL/GenBank/DDBJ whole genome shotgun (WGS) entry which is preliminary data.</text>
</comment>
<dbReference type="EMBL" id="JBBKAM010000002">
    <property type="protein sequence ID" value="MEJ8640568.1"/>
    <property type="molecule type" value="Genomic_DNA"/>
</dbReference>
<reference evidence="1 2" key="1">
    <citation type="submission" date="2024-03" db="EMBL/GenBank/DDBJ databases">
        <title>Novel Streptomyces species of biotechnological and ecological value are a feature of Machair soil.</title>
        <authorList>
            <person name="Prole J.R."/>
            <person name="Goodfellow M."/>
            <person name="Allenby N."/>
            <person name="Ward A.C."/>
        </authorList>
    </citation>
    <scope>NUCLEOTIDE SEQUENCE [LARGE SCALE GENOMIC DNA]</scope>
    <source>
        <strain evidence="1 2">MS1.HAVA.3</strain>
    </source>
</reference>
<evidence type="ECO:0000313" key="1">
    <source>
        <dbReference type="EMBL" id="MEJ8640568.1"/>
    </source>
</evidence>
<dbReference type="Proteomes" id="UP001382904">
    <property type="component" value="Unassembled WGS sequence"/>
</dbReference>
<organism evidence="1 2">
    <name type="scientific">Streptomyces caledonius</name>
    <dbReference type="NCBI Taxonomy" id="3134107"/>
    <lineage>
        <taxon>Bacteria</taxon>
        <taxon>Bacillati</taxon>
        <taxon>Actinomycetota</taxon>
        <taxon>Actinomycetes</taxon>
        <taxon>Kitasatosporales</taxon>
        <taxon>Streptomycetaceae</taxon>
        <taxon>Streptomyces</taxon>
    </lineage>
</organism>
<accession>A0ABU8U003</accession>
<proteinExistence type="predicted"/>
<evidence type="ECO:0000313" key="2">
    <source>
        <dbReference type="Proteomes" id="UP001382904"/>
    </source>
</evidence>